<feature type="domain" description="PPM-type phosphatase" evidence="1">
    <location>
        <begin position="167"/>
        <end position="343"/>
    </location>
</feature>
<name>A0A8J3FKF6_9ACTN</name>
<evidence type="ECO:0000313" key="3">
    <source>
        <dbReference type="Proteomes" id="UP000662200"/>
    </source>
</evidence>
<dbReference type="AlphaFoldDB" id="A0A8J3FKF6"/>
<dbReference type="InterPro" id="IPR039248">
    <property type="entry name" value="Ptase_RsbX"/>
</dbReference>
<dbReference type="Gene3D" id="3.60.40.10">
    <property type="entry name" value="PPM-type phosphatase domain"/>
    <property type="match status" value="1"/>
</dbReference>
<sequence length="344" mass="35115">MGPVTAAPPATDEVAENGLWFRVDGAGAGGGARRAAERLAGQLGFPPGRVGDVAVVAAELTSNLVKHAVGGTLLVRPVRAGRHAGVELFAVDSGPGILDLRVSARDGHSTAGTLGVGLGAIARMSSTHDVYSEPGRGTVVAVQVWPPDVPVPPPASCGVLRAMDWESPCGDGYAVRDADGRTQLLAVDGLGHGPLAAVAAQAATAAFRAAPVEPPAALVERLHRALSGTRGAAVAVAELDPAAGEVRYSGLGNIAGAVLDDRGRRGMVSLPGIAGHQRRTVREYRYPLPPAALVLLHSDGVSDRWQLDDYPGLLDHPPPVVAATVLRDAGVRRDDACVLVAAAS</sequence>
<dbReference type="Pfam" id="PF13581">
    <property type="entry name" value="HATPase_c_2"/>
    <property type="match status" value="1"/>
</dbReference>
<dbReference type="Pfam" id="PF07228">
    <property type="entry name" value="SpoIIE"/>
    <property type="match status" value="1"/>
</dbReference>
<evidence type="ECO:0000259" key="1">
    <source>
        <dbReference type="SMART" id="SM00331"/>
    </source>
</evidence>
<dbReference type="EMBL" id="BMQC01000016">
    <property type="protein sequence ID" value="GGK39794.1"/>
    <property type="molecule type" value="Genomic_DNA"/>
</dbReference>
<dbReference type="InterPro" id="IPR001932">
    <property type="entry name" value="PPM-type_phosphatase-like_dom"/>
</dbReference>
<dbReference type="Gene3D" id="3.30.565.10">
    <property type="entry name" value="Histidine kinase-like ATPase, C-terminal domain"/>
    <property type="match status" value="1"/>
</dbReference>
<dbReference type="RefSeq" id="WP_229789846.1">
    <property type="nucleotide sequence ID" value="NZ_BMQC01000016.1"/>
</dbReference>
<organism evidence="2 3">
    <name type="scientific">Pilimelia terevasa</name>
    <dbReference type="NCBI Taxonomy" id="53372"/>
    <lineage>
        <taxon>Bacteria</taxon>
        <taxon>Bacillati</taxon>
        <taxon>Actinomycetota</taxon>
        <taxon>Actinomycetes</taxon>
        <taxon>Micromonosporales</taxon>
        <taxon>Micromonosporaceae</taxon>
        <taxon>Pilimelia</taxon>
    </lineage>
</organism>
<keyword evidence="3" id="KW-1185">Reference proteome</keyword>
<proteinExistence type="predicted"/>
<dbReference type="SUPFAM" id="SSF55874">
    <property type="entry name" value="ATPase domain of HSP90 chaperone/DNA topoisomerase II/histidine kinase"/>
    <property type="match status" value="1"/>
</dbReference>
<evidence type="ECO:0000313" key="2">
    <source>
        <dbReference type="EMBL" id="GGK39794.1"/>
    </source>
</evidence>
<dbReference type="SUPFAM" id="SSF81606">
    <property type="entry name" value="PP2C-like"/>
    <property type="match status" value="1"/>
</dbReference>
<gene>
    <name evidence="2" type="ORF">GCM10010124_35520</name>
</gene>
<protein>
    <submittedName>
        <fullName evidence="2">Transcriptional regulator</fullName>
    </submittedName>
</protein>
<dbReference type="PANTHER" id="PTHR35801:SF1">
    <property type="entry name" value="PHOSPHOSERINE PHOSPHATASE RSBX"/>
    <property type="match status" value="1"/>
</dbReference>
<accession>A0A8J3FKF6</accession>
<dbReference type="PANTHER" id="PTHR35801">
    <property type="entry name" value="PHOSPHOSERINE PHOSPHATASE RSBX"/>
    <property type="match status" value="1"/>
</dbReference>
<reference evidence="2" key="1">
    <citation type="journal article" date="2014" name="Int. J. Syst. Evol. Microbiol.">
        <title>Complete genome sequence of Corynebacterium casei LMG S-19264T (=DSM 44701T), isolated from a smear-ripened cheese.</title>
        <authorList>
            <consortium name="US DOE Joint Genome Institute (JGI-PGF)"/>
            <person name="Walter F."/>
            <person name="Albersmeier A."/>
            <person name="Kalinowski J."/>
            <person name="Ruckert C."/>
        </authorList>
    </citation>
    <scope>NUCLEOTIDE SEQUENCE</scope>
    <source>
        <strain evidence="2">JCM 3091</strain>
    </source>
</reference>
<dbReference type="SMART" id="SM00331">
    <property type="entry name" value="PP2C_SIG"/>
    <property type="match status" value="1"/>
</dbReference>
<dbReference type="InterPro" id="IPR003594">
    <property type="entry name" value="HATPase_dom"/>
</dbReference>
<dbReference type="InterPro" id="IPR036457">
    <property type="entry name" value="PPM-type-like_dom_sf"/>
</dbReference>
<comment type="caution">
    <text evidence="2">The sequence shown here is derived from an EMBL/GenBank/DDBJ whole genome shotgun (WGS) entry which is preliminary data.</text>
</comment>
<dbReference type="InterPro" id="IPR036890">
    <property type="entry name" value="HATPase_C_sf"/>
</dbReference>
<reference evidence="2" key="2">
    <citation type="submission" date="2020-09" db="EMBL/GenBank/DDBJ databases">
        <authorList>
            <person name="Sun Q."/>
            <person name="Ohkuma M."/>
        </authorList>
    </citation>
    <scope>NUCLEOTIDE SEQUENCE</scope>
    <source>
        <strain evidence="2">JCM 3091</strain>
    </source>
</reference>
<dbReference type="Proteomes" id="UP000662200">
    <property type="component" value="Unassembled WGS sequence"/>
</dbReference>